<evidence type="ECO:0000256" key="7">
    <source>
        <dbReference type="ARBA" id="ARBA00022989"/>
    </source>
</evidence>
<dbReference type="InterPro" id="IPR002167">
    <property type="entry name" value="GDC-like"/>
</dbReference>
<protein>
    <submittedName>
        <fullName evidence="12">LEU5-mitochondrial coenzyme A transporter-member of the mitochondrial carrier family</fullName>
    </submittedName>
</protein>
<dbReference type="GeneID" id="66110577"/>
<evidence type="ECO:0000256" key="4">
    <source>
        <dbReference type="ARBA" id="ARBA00022692"/>
    </source>
</evidence>
<dbReference type="PRINTS" id="PR00928">
    <property type="entry name" value="GRAVESDC"/>
</dbReference>
<evidence type="ECO:0000256" key="6">
    <source>
        <dbReference type="ARBA" id="ARBA00022792"/>
    </source>
</evidence>
<evidence type="ECO:0000313" key="12">
    <source>
        <dbReference type="EMBL" id="KAG7442972.1"/>
    </source>
</evidence>
<keyword evidence="4 10" id="KW-0812">Transmembrane</keyword>
<dbReference type="OrthoDB" id="270584at2759"/>
<dbReference type="PROSITE" id="PS50920">
    <property type="entry name" value="SOLCAR"/>
    <property type="match status" value="3"/>
</dbReference>
<evidence type="ECO:0000256" key="1">
    <source>
        <dbReference type="ARBA" id="ARBA00004448"/>
    </source>
</evidence>
<dbReference type="EMBL" id="MU250547">
    <property type="protein sequence ID" value="KAG7442972.1"/>
    <property type="molecule type" value="Genomic_DNA"/>
</dbReference>
<evidence type="ECO:0000313" key="13">
    <source>
        <dbReference type="Proteomes" id="UP000812287"/>
    </source>
</evidence>
<keyword evidence="7" id="KW-1133">Transmembrane helix</keyword>
<keyword evidence="9 10" id="KW-0472">Membrane</keyword>
<evidence type="ECO:0000256" key="11">
    <source>
        <dbReference type="RuleBase" id="RU000488"/>
    </source>
</evidence>
<dbReference type="PRINTS" id="PR00926">
    <property type="entry name" value="MITOCARRIER"/>
</dbReference>
<evidence type="ECO:0000256" key="3">
    <source>
        <dbReference type="ARBA" id="ARBA00022448"/>
    </source>
</evidence>
<dbReference type="InterPro" id="IPR018108">
    <property type="entry name" value="MCP_transmembrane"/>
</dbReference>
<feature type="repeat" description="Solcar" evidence="10">
    <location>
        <begin position="216"/>
        <end position="305"/>
    </location>
</feature>
<dbReference type="SUPFAM" id="SSF103506">
    <property type="entry name" value="Mitochondrial carrier"/>
    <property type="match status" value="1"/>
</dbReference>
<gene>
    <name evidence="12" type="ORF">BT62DRAFT_953831</name>
</gene>
<dbReference type="Pfam" id="PF00153">
    <property type="entry name" value="Mito_carr"/>
    <property type="match status" value="3"/>
</dbReference>
<keyword evidence="3 11" id="KW-0813">Transport</keyword>
<proteinExistence type="inferred from homology"/>
<evidence type="ECO:0000256" key="10">
    <source>
        <dbReference type="PROSITE-ProRule" id="PRU00282"/>
    </source>
</evidence>
<dbReference type="InterPro" id="IPR002067">
    <property type="entry name" value="MCP"/>
</dbReference>
<dbReference type="AlphaFoldDB" id="A0A9P8AQK7"/>
<keyword evidence="6" id="KW-0999">Mitochondrion inner membrane</keyword>
<sequence>MSMKISKTDYYLRSALAGGIAGGVAKTAVAPLERIKILFQTQNREFTRFSGSWRGVYKALEHIVRTQGFLALYRGNSLTLSRAVPHAALGYTVYDSASKILMPTASDQTSFRRLIAGSIAGVSALPITYPFELVRVRMAVATQHSSLQPTLLTLIRSIYKEHLHTPLVPGGLRNFYRGFVVTLAGTVPYRGGIFLVWETLNQRSREWFSPSSRAANQHKLHLIIGAIAGTTAQIATYPLEVVRRIQQASGHASGSQRAFGIWETVVTIQRTSGWRGFYTGLGIGLVKQVPMHSISLSVWQAAKKLLDI</sequence>
<organism evidence="12 13">
    <name type="scientific">Guyanagaster necrorhizus</name>
    <dbReference type="NCBI Taxonomy" id="856835"/>
    <lineage>
        <taxon>Eukaryota</taxon>
        <taxon>Fungi</taxon>
        <taxon>Dikarya</taxon>
        <taxon>Basidiomycota</taxon>
        <taxon>Agaricomycotina</taxon>
        <taxon>Agaricomycetes</taxon>
        <taxon>Agaricomycetidae</taxon>
        <taxon>Agaricales</taxon>
        <taxon>Marasmiineae</taxon>
        <taxon>Physalacriaceae</taxon>
        <taxon>Guyanagaster</taxon>
    </lineage>
</organism>
<evidence type="ECO:0000256" key="2">
    <source>
        <dbReference type="ARBA" id="ARBA00006375"/>
    </source>
</evidence>
<dbReference type="InterPro" id="IPR023395">
    <property type="entry name" value="MCP_dom_sf"/>
</dbReference>
<name>A0A9P8AQK7_9AGAR</name>
<dbReference type="GO" id="GO:0005743">
    <property type="term" value="C:mitochondrial inner membrane"/>
    <property type="evidence" value="ECO:0007669"/>
    <property type="project" value="UniProtKB-SubCell"/>
</dbReference>
<feature type="repeat" description="Solcar" evidence="10">
    <location>
        <begin position="108"/>
        <end position="203"/>
    </location>
</feature>
<accession>A0A9P8AQK7</accession>
<keyword evidence="13" id="KW-1185">Reference proteome</keyword>
<dbReference type="Proteomes" id="UP000812287">
    <property type="component" value="Unassembled WGS sequence"/>
</dbReference>
<evidence type="ECO:0000256" key="9">
    <source>
        <dbReference type="ARBA" id="ARBA00023136"/>
    </source>
</evidence>
<comment type="caution">
    <text evidence="12">The sequence shown here is derived from an EMBL/GenBank/DDBJ whole genome shotgun (WGS) entry which is preliminary data.</text>
</comment>
<keyword evidence="8" id="KW-0496">Mitochondrion</keyword>
<keyword evidence="5" id="KW-0677">Repeat</keyword>
<evidence type="ECO:0000256" key="8">
    <source>
        <dbReference type="ARBA" id="ARBA00023128"/>
    </source>
</evidence>
<dbReference type="RefSeq" id="XP_043036472.1">
    <property type="nucleotide sequence ID" value="XM_043188280.1"/>
</dbReference>
<dbReference type="GO" id="GO:0055085">
    <property type="term" value="P:transmembrane transport"/>
    <property type="evidence" value="ECO:0007669"/>
    <property type="project" value="InterPro"/>
</dbReference>
<comment type="similarity">
    <text evidence="2 11">Belongs to the mitochondrial carrier (TC 2.A.29) family.</text>
</comment>
<feature type="repeat" description="Solcar" evidence="10">
    <location>
        <begin position="9"/>
        <end position="100"/>
    </location>
</feature>
<dbReference type="Gene3D" id="1.50.40.10">
    <property type="entry name" value="Mitochondrial carrier domain"/>
    <property type="match status" value="1"/>
</dbReference>
<comment type="subcellular location">
    <subcellularLocation>
        <location evidence="1">Mitochondrion inner membrane</location>
        <topology evidence="1">Multi-pass membrane protein</topology>
    </subcellularLocation>
</comment>
<reference evidence="12" key="1">
    <citation type="submission" date="2020-11" db="EMBL/GenBank/DDBJ databases">
        <title>Adaptations for nitrogen fixation in a non-lichenized fungal sporocarp promotes dispersal by wood-feeding termites.</title>
        <authorList>
            <consortium name="DOE Joint Genome Institute"/>
            <person name="Koch R.A."/>
            <person name="Yoon G."/>
            <person name="Arayal U."/>
            <person name="Lail K."/>
            <person name="Amirebrahimi M."/>
            <person name="Labutti K."/>
            <person name="Lipzen A."/>
            <person name="Riley R."/>
            <person name="Barry K."/>
            <person name="Henrissat B."/>
            <person name="Grigoriev I.V."/>
            <person name="Herr J.R."/>
            <person name="Aime M.C."/>
        </authorList>
    </citation>
    <scope>NUCLEOTIDE SEQUENCE</scope>
    <source>
        <strain evidence="12">MCA 3950</strain>
    </source>
</reference>
<evidence type="ECO:0000256" key="5">
    <source>
        <dbReference type="ARBA" id="ARBA00022737"/>
    </source>
</evidence>
<dbReference type="PANTHER" id="PTHR24089">
    <property type="entry name" value="SOLUTE CARRIER FAMILY 25"/>
    <property type="match status" value="1"/>
</dbReference>